<organism evidence="8 9">
    <name type="scientific">Gymnopus androsaceus JB14</name>
    <dbReference type="NCBI Taxonomy" id="1447944"/>
    <lineage>
        <taxon>Eukaryota</taxon>
        <taxon>Fungi</taxon>
        <taxon>Dikarya</taxon>
        <taxon>Basidiomycota</taxon>
        <taxon>Agaricomycotina</taxon>
        <taxon>Agaricomycetes</taxon>
        <taxon>Agaricomycetidae</taxon>
        <taxon>Agaricales</taxon>
        <taxon>Marasmiineae</taxon>
        <taxon>Omphalotaceae</taxon>
        <taxon>Gymnopus</taxon>
    </lineage>
</organism>
<reference evidence="8" key="1">
    <citation type="journal article" date="2019" name="Environ. Microbiol.">
        <title>Fungal ecological strategies reflected in gene transcription - a case study of two litter decomposers.</title>
        <authorList>
            <person name="Barbi F."/>
            <person name="Kohler A."/>
            <person name="Barry K."/>
            <person name="Baskaran P."/>
            <person name="Daum C."/>
            <person name="Fauchery L."/>
            <person name="Ihrmark K."/>
            <person name="Kuo A."/>
            <person name="LaButti K."/>
            <person name="Lipzen A."/>
            <person name="Morin E."/>
            <person name="Grigoriev I.V."/>
            <person name="Henrissat B."/>
            <person name="Lindahl B."/>
            <person name="Martin F."/>
        </authorList>
    </citation>
    <scope>NUCLEOTIDE SEQUENCE</scope>
    <source>
        <strain evidence="8">JB14</strain>
    </source>
</reference>
<dbReference type="GO" id="GO:0003724">
    <property type="term" value="F:RNA helicase activity"/>
    <property type="evidence" value="ECO:0007669"/>
    <property type="project" value="UniProtKB-EC"/>
</dbReference>
<dbReference type="SUPFAM" id="SSF52540">
    <property type="entry name" value="P-loop containing nucleoside triphosphate hydrolases"/>
    <property type="match status" value="1"/>
</dbReference>
<evidence type="ECO:0000256" key="6">
    <source>
        <dbReference type="ARBA" id="ARBA00047984"/>
    </source>
</evidence>
<keyword evidence="4" id="KW-0547">Nucleotide-binding</keyword>
<dbReference type="InterPro" id="IPR001650">
    <property type="entry name" value="Helicase_C-like"/>
</dbReference>
<dbReference type="PANTHER" id="PTHR18934:SF109">
    <property type="entry name" value="ATP-DEPENDENT RNA HELICASE DHX15 HOMOLOG"/>
    <property type="match status" value="1"/>
</dbReference>
<dbReference type="GO" id="GO:0016787">
    <property type="term" value="F:hydrolase activity"/>
    <property type="evidence" value="ECO:0007669"/>
    <property type="project" value="UniProtKB-KW"/>
</dbReference>
<dbReference type="GO" id="GO:0003723">
    <property type="term" value="F:RNA binding"/>
    <property type="evidence" value="ECO:0007669"/>
    <property type="project" value="TreeGrafter"/>
</dbReference>
<dbReference type="OrthoDB" id="3268409at2759"/>
<evidence type="ECO:0000256" key="4">
    <source>
        <dbReference type="ARBA" id="ARBA00022806"/>
    </source>
</evidence>
<dbReference type="AlphaFoldDB" id="A0A6A4H638"/>
<comment type="catalytic activity">
    <reaction evidence="6">
        <text>ATP + H2O = ADP + phosphate + H(+)</text>
        <dbReference type="Rhea" id="RHEA:13065"/>
        <dbReference type="ChEBI" id="CHEBI:15377"/>
        <dbReference type="ChEBI" id="CHEBI:15378"/>
        <dbReference type="ChEBI" id="CHEBI:30616"/>
        <dbReference type="ChEBI" id="CHEBI:43474"/>
        <dbReference type="ChEBI" id="CHEBI:456216"/>
        <dbReference type="EC" id="3.6.4.13"/>
    </reaction>
</comment>
<dbReference type="GO" id="GO:0005681">
    <property type="term" value="C:spliceosomal complex"/>
    <property type="evidence" value="ECO:0007669"/>
    <property type="project" value="TreeGrafter"/>
</dbReference>
<keyword evidence="3" id="KW-0378">Hydrolase</keyword>
<evidence type="ECO:0000313" key="9">
    <source>
        <dbReference type="Proteomes" id="UP000799118"/>
    </source>
</evidence>
<dbReference type="Proteomes" id="UP000799118">
    <property type="component" value="Unassembled WGS sequence"/>
</dbReference>
<evidence type="ECO:0000256" key="3">
    <source>
        <dbReference type="ARBA" id="ARBA00022801"/>
    </source>
</evidence>
<dbReference type="PANTHER" id="PTHR18934">
    <property type="entry name" value="ATP-DEPENDENT RNA HELICASE"/>
    <property type="match status" value="1"/>
</dbReference>
<protein>
    <recommendedName>
        <fullName evidence="1">RNA helicase</fullName>
        <ecNumber evidence="1">3.6.4.13</ecNumber>
    </recommendedName>
</protein>
<dbReference type="EMBL" id="ML769590">
    <property type="protein sequence ID" value="KAE9392665.1"/>
    <property type="molecule type" value="Genomic_DNA"/>
</dbReference>
<evidence type="ECO:0000256" key="5">
    <source>
        <dbReference type="ARBA" id="ARBA00023187"/>
    </source>
</evidence>
<dbReference type="SMART" id="SM00490">
    <property type="entry name" value="HELICc"/>
    <property type="match status" value="1"/>
</dbReference>
<dbReference type="GO" id="GO:0008380">
    <property type="term" value="P:RNA splicing"/>
    <property type="evidence" value="ECO:0007669"/>
    <property type="project" value="UniProtKB-KW"/>
</dbReference>
<dbReference type="EC" id="3.6.4.13" evidence="1"/>
<name>A0A6A4H638_9AGAR</name>
<evidence type="ECO:0000256" key="2">
    <source>
        <dbReference type="ARBA" id="ARBA00022664"/>
    </source>
</evidence>
<dbReference type="Gene3D" id="3.40.50.300">
    <property type="entry name" value="P-loop containing nucleotide triphosphate hydrolases"/>
    <property type="match status" value="1"/>
</dbReference>
<dbReference type="CDD" id="cd18791">
    <property type="entry name" value="SF2_C_RHA"/>
    <property type="match status" value="1"/>
</dbReference>
<evidence type="ECO:0000313" key="8">
    <source>
        <dbReference type="EMBL" id="KAE9392665.1"/>
    </source>
</evidence>
<dbReference type="InterPro" id="IPR027417">
    <property type="entry name" value="P-loop_NTPase"/>
</dbReference>
<proteinExistence type="predicted"/>
<evidence type="ECO:0000256" key="1">
    <source>
        <dbReference type="ARBA" id="ARBA00012552"/>
    </source>
</evidence>
<keyword evidence="4" id="KW-0067">ATP-binding</keyword>
<gene>
    <name evidence="8" type="ORF">BT96DRAFT_1023443</name>
</gene>
<keyword evidence="9" id="KW-1185">Reference proteome</keyword>
<evidence type="ECO:0000259" key="7">
    <source>
        <dbReference type="PROSITE" id="PS51194"/>
    </source>
</evidence>
<keyword evidence="4" id="KW-0347">Helicase</keyword>
<dbReference type="GO" id="GO:0006397">
    <property type="term" value="P:mRNA processing"/>
    <property type="evidence" value="ECO:0007669"/>
    <property type="project" value="UniProtKB-KW"/>
</dbReference>
<dbReference type="PROSITE" id="PS51194">
    <property type="entry name" value="HELICASE_CTER"/>
    <property type="match status" value="1"/>
</dbReference>
<sequence length="1054" mass="121089">MPSIPISVLLNGFQPVRRSTSSISISALLNPLPNEQVGDQRAEHRPVNDSLQRSLLHTNYKLNRQTMLSRVYEYPPNAILEYPDSGNTADELVGHLFEMTPDMWDSPAMDFAYSRGEPRGHDKHISTCPLLIDSRTGDMVPCKVKHSTCQGIKICPFYEIDEEQWHHSSATRDQLRTRMHYSKEQQTEFASPRRDVFEKTSAYLTALIRVGCTSESNKSNDEYSPPAAVLEARMTLRRGYPEKPNRCTGRLLFRLDFEGNPYIQLNRDHFFDNTIGNGRFNLEYLEAVLTADQDEIERIESEAQLEGFGPKTMCHTALNNSAQRHSCPSTHRDVSDGTLKQPLLISLECHCVFREYVPWEEYRPFCPYILITSKGVHSHPIPLPEKTPRLVKVELEKLFRQLEVDLADMTPRKFMRHPIIQSYLSTRYPMFRNPVISDLHISLSNRSHLKVYIDHAKKMHFPEGTGWQGLLYIKAQQDELLEPMDQYLRVMLEIPDAEVDDDEDDVPEDQALVSKGKPLRIAICMTPAASKRLIETQYLQSDIGFKRIVGFYEFEIASLDRHSNTSAYLRVLSRVIPIIRIGLYVQDLARSIPQKLDYHEQGRFIQDLDAYDHLRRFLTLCTTHLYRNIRNRSVSEEVKNAMRSLICITHNNWEQTLEFIQMEGEEGKNWVLDKESSKFAFAGMCWQKSFIPLEIWKARLRESNVVEVVHANVNMEGKKCTLVGGWYKGRHYDIMKQRFLVNREDFGIRESYKSKHPYENAMKNAKRKSYSRRRNLFREDSKIEAHNLKILALHQKWVKAHNRLTEHFERLHPSSSSSNYMPSQSAIAAYEKARAQEEKVREAYRIQVKVGEALGGTGSGKLKVDLEADTGETSSPAPLFKVPGRTHPVEVFYTQEPEPDYVEAAIRTVLIIHRAEDPGDILIFLTGEEEIGRLVGPLVCIPLYSSLPPQQQQHIFDAAPKPTTPDGPPGRKVIVSTNIAETSLTIDGIVYVVDPGFSKQKVYNPRIQVELLLVSPISKASAQQQAGRAGRTRPGKYFRLYTEKDFKEKLTRRK</sequence>
<dbReference type="Pfam" id="PF00271">
    <property type="entry name" value="Helicase_C"/>
    <property type="match status" value="1"/>
</dbReference>
<keyword evidence="2" id="KW-0507">mRNA processing</keyword>
<keyword evidence="5" id="KW-0508">mRNA splicing</keyword>
<feature type="domain" description="Helicase C-terminal" evidence="7">
    <location>
        <begin position="905"/>
        <end position="1054"/>
    </location>
</feature>
<accession>A0A6A4H638</accession>